<evidence type="ECO:0000313" key="1">
    <source>
        <dbReference type="EMBL" id="GIY51882.1"/>
    </source>
</evidence>
<gene>
    <name evidence="1" type="ORF">CDAR_467331</name>
</gene>
<organism evidence="1 2">
    <name type="scientific">Caerostris darwini</name>
    <dbReference type="NCBI Taxonomy" id="1538125"/>
    <lineage>
        <taxon>Eukaryota</taxon>
        <taxon>Metazoa</taxon>
        <taxon>Ecdysozoa</taxon>
        <taxon>Arthropoda</taxon>
        <taxon>Chelicerata</taxon>
        <taxon>Arachnida</taxon>
        <taxon>Araneae</taxon>
        <taxon>Araneomorphae</taxon>
        <taxon>Entelegynae</taxon>
        <taxon>Araneoidea</taxon>
        <taxon>Araneidae</taxon>
        <taxon>Caerostris</taxon>
    </lineage>
</organism>
<keyword evidence="2" id="KW-1185">Reference proteome</keyword>
<protein>
    <submittedName>
        <fullName evidence="1">Uncharacterized protein</fullName>
    </submittedName>
</protein>
<dbReference type="EMBL" id="BPLQ01010614">
    <property type="protein sequence ID" value="GIY51882.1"/>
    <property type="molecule type" value="Genomic_DNA"/>
</dbReference>
<sequence length="118" mass="13877">MTAPLHHYCLIKFTIQTLFTLTGIRFIRPTYDWVKSILGLLAMMTTLKGKQTAIPYTPLPLAPFFGREWVVRTVERNDFKAALKEGCLWKRRAASIRRERKTTQKLMQMILFLQSQMR</sequence>
<dbReference type="Proteomes" id="UP001054837">
    <property type="component" value="Unassembled WGS sequence"/>
</dbReference>
<accession>A0AAV4U2I4</accession>
<dbReference type="AlphaFoldDB" id="A0AAV4U2I4"/>
<evidence type="ECO:0000313" key="2">
    <source>
        <dbReference type="Proteomes" id="UP001054837"/>
    </source>
</evidence>
<reference evidence="1 2" key="1">
    <citation type="submission" date="2021-06" db="EMBL/GenBank/DDBJ databases">
        <title>Caerostris darwini draft genome.</title>
        <authorList>
            <person name="Kono N."/>
            <person name="Arakawa K."/>
        </authorList>
    </citation>
    <scope>NUCLEOTIDE SEQUENCE [LARGE SCALE GENOMIC DNA]</scope>
</reference>
<comment type="caution">
    <text evidence="1">The sequence shown here is derived from an EMBL/GenBank/DDBJ whole genome shotgun (WGS) entry which is preliminary data.</text>
</comment>
<name>A0AAV4U2I4_9ARAC</name>
<proteinExistence type="predicted"/>